<dbReference type="Proteomes" id="UP000239203">
    <property type="component" value="Unassembled WGS sequence"/>
</dbReference>
<organism evidence="1 2">
    <name type="scientific">Actinokineospora auranticolor</name>
    <dbReference type="NCBI Taxonomy" id="155976"/>
    <lineage>
        <taxon>Bacteria</taxon>
        <taxon>Bacillati</taxon>
        <taxon>Actinomycetota</taxon>
        <taxon>Actinomycetes</taxon>
        <taxon>Pseudonocardiales</taxon>
        <taxon>Pseudonocardiaceae</taxon>
        <taxon>Actinokineospora</taxon>
    </lineage>
</organism>
<sequence length="136" mass="14251">MSNSGGLAKLDPCDALTPAGKSQLGLTGEGVPDDLGSGRSCVWKQRVQEDLYHYGITLYDKSGLKDLPDDLNKRELPPINGREAVQIPSLVGGSCSVNVAVTEKSNAMALVVAGANRAKACELALSLAEAFEPQLP</sequence>
<dbReference type="AlphaFoldDB" id="A0A2S6GQN4"/>
<dbReference type="EMBL" id="PTIX01000007">
    <property type="protein sequence ID" value="PPK67565.1"/>
    <property type="molecule type" value="Genomic_DNA"/>
</dbReference>
<gene>
    <name evidence="1" type="ORF">CLV40_107231</name>
</gene>
<dbReference type="InterPro" id="IPR024520">
    <property type="entry name" value="DUF3558"/>
</dbReference>
<evidence type="ECO:0000313" key="2">
    <source>
        <dbReference type="Proteomes" id="UP000239203"/>
    </source>
</evidence>
<name>A0A2S6GQN4_9PSEU</name>
<comment type="caution">
    <text evidence="1">The sequence shown here is derived from an EMBL/GenBank/DDBJ whole genome shotgun (WGS) entry which is preliminary data.</text>
</comment>
<dbReference type="Pfam" id="PF12079">
    <property type="entry name" value="DUF3558"/>
    <property type="match status" value="1"/>
</dbReference>
<proteinExistence type="predicted"/>
<evidence type="ECO:0000313" key="1">
    <source>
        <dbReference type="EMBL" id="PPK67565.1"/>
    </source>
</evidence>
<protein>
    <submittedName>
        <fullName evidence="1">Uncharacterized protein DUF3558</fullName>
    </submittedName>
</protein>
<accession>A0A2S6GQN4</accession>
<reference evidence="1 2" key="1">
    <citation type="submission" date="2018-02" db="EMBL/GenBank/DDBJ databases">
        <title>Genomic Encyclopedia of Archaeal and Bacterial Type Strains, Phase II (KMG-II): from individual species to whole genera.</title>
        <authorList>
            <person name="Goeker M."/>
        </authorList>
    </citation>
    <scope>NUCLEOTIDE SEQUENCE [LARGE SCALE GENOMIC DNA]</scope>
    <source>
        <strain evidence="1 2">YU 961-1</strain>
    </source>
</reference>
<keyword evidence="2" id="KW-1185">Reference proteome</keyword>